<dbReference type="PANTHER" id="PTHR24421">
    <property type="entry name" value="NITRATE/NITRITE SENSOR PROTEIN NARX-RELATED"/>
    <property type="match status" value="1"/>
</dbReference>
<dbReference type="InterPro" id="IPR011712">
    <property type="entry name" value="Sig_transdc_His_kin_sub3_dim/P"/>
</dbReference>
<gene>
    <name evidence="12" type="ORF">ITI46_27150</name>
</gene>
<evidence type="ECO:0000256" key="4">
    <source>
        <dbReference type="ARBA" id="ARBA00022679"/>
    </source>
</evidence>
<keyword evidence="9" id="KW-1133">Transmembrane helix</keyword>
<dbReference type="EC" id="2.7.13.3" evidence="2"/>
<evidence type="ECO:0000256" key="9">
    <source>
        <dbReference type="SAM" id="Phobius"/>
    </source>
</evidence>
<evidence type="ECO:0000256" key="2">
    <source>
        <dbReference type="ARBA" id="ARBA00012438"/>
    </source>
</evidence>
<evidence type="ECO:0000256" key="6">
    <source>
        <dbReference type="ARBA" id="ARBA00022777"/>
    </source>
</evidence>
<keyword evidence="7" id="KW-0067">ATP-binding</keyword>
<evidence type="ECO:0000259" key="10">
    <source>
        <dbReference type="Pfam" id="PF02518"/>
    </source>
</evidence>
<reference evidence="12 13" key="1">
    <citation type="submission" date="2020-11" db="EMBL/GenBank/DDBJ databases">
        <title>Streptomyces spirodelae sp. nov., isolated from duckweed.</title>
        <authorList>
            <person name="Saimee Y."/>
            <person name="Duangmal K."/>
        </authorList>
    </citation>
    <scope>NUCLEOTIDE SEQUENCE [LARGE SCALE GENOMIC DNA]</scope>
    <source>
        <strain evidence="12 13">S16-07</strain>
    </source>
</reference>
<proteinExistence type="predicted"/>
<sequence length="351" mass="36513">MHDALGHELSLLALSAGALKLADGLEPEHRAAAGDIRSRAEAAVDRLGEVIGVLRETAEGAPTRPQGISVRRLVEEASAAGLPVTARIEGEPDDDGHGPAPHTARAAHRVVQEALTNAAKHAPGAEVSVDVIHAAGGAWVSVSVENGPAVVPRTDGDIRSRPGVGGRGLFGLDERVRLAGGTFSCGPTPEGGFAVRATLPCAGRPRPSAAAPSLPYAGPSLPYAGPVLEQRHARRRLGRTALTAVTVCLSLGALLGGALTWWDMLVTERAVLSAEDFGRLRAGQQRARIAPHLPEAQTRHRPAHIPPPPQGAGTTCEYYAMTANPFDDSSGDVYRLCFRAGTLVSAQALRA</sequence>
<comment type="catalytic activity">
    <reaction evidence="1">
        <text>ATP + protein L-histidine = ADP + protein N-phospho-L-histidine.</text>
        <dbReference type="EC" id="2.7.13.3"/>
    </reaction>
</comment>
<keyword evidence="6 12" id="KW-0418">Kinase</keyword>
<dbReference type="SUPFAM" id="SSF55874">
    <property type="entry name" value="ATPase domain of HSP90 chaperone/DNA topoisomerase II/histidine kinase"/>
    <property type="match status" value="1"/>
</dbReference>
<dbReference type="InterPro" id="IPR050482">
    <property type="entry name" value="Sensor_HK_TwoCompSys"/>
</dbReference>
<protein>
    <recommendedName>
        <fullName evidence="2">histidine kinase</fullName>
        <ecNumber evidence="2">2.7.13.3</ecNumber>
    </recommendedName>
</protein>
<dbReference type="GO" id="GO:0016301">
    <property type="term" value="F:kinase activity"/>
    <property type="evidence" value="ECO:0007669"/>
    <property type="project" value="UniProtKB-KW"/>
</dbReference>
<dbReference type="PANTHER" id="PTHR24421:SF10">
    <property type="entry name" value="NITRATE_NITRITE SENSOR PROTEIN NARQ"/>
    <property type="match status" value="1"/>
</dbReference>
<dbReference type="RefSeq" id="WP_209242536.1">
    <property type="nucleotide sequence ID" value="NZ_JADKMA010000179.1"/>
</dbReference>
<keyword evidence="13" id="KW-1185">Reference proteome</keyword>
<evidence type="ECO:0000256" key="1">
    <source>
        <dbReference type="ARBA" id="ARBA00000085"/>
    </source>
</evidence>
<organism evidence="12 13">
    <name type="scientific">Streptomyces oryzae</name>
    <dbReference type="NCBI Taxonomy" id="1434886"/>
    <lineage>
        <taxon>Bacteria</taxon>
        <taxon>Bacillati</taxon>
        <taxon>Actinomycetota</taxon>
        <taxon>Actinomycetes</taxon>
        <taxon>Kitasatosporales</taxon>
        <taxon>Streptomycetaceae</taxon>
        <taxon>Streptomyces</taxon>
    </lineage>
</organism>
<evidence type="ECO:0000256" key="5">
    <source>
        <dbReference type="ARBA" id="ARBA00022741"/>
    </source>
</evidence>
<evidence type="ECO:0000256" key="7">
    <source>
        <dbReference type="ARBA" id="ARBA00022840"/>
    </source>
</evidence>
<evidence type="ECO:0000256" key="3">
    <source>
        <dbReference type="ARBA" id="ARBA00022553"/>
    </source>
</evidence>
<keyword evidence="4" id="KW-0808">Transferase</keyword>
<evidence type="ECO:0000313" key="13">
    <source>
        <dbReference type="Proteomes" id="UP001519064"/>
    </source>
</evidence>
<keyword evidence="9" id="KW-0812">Transmembrane</keyword>
<feature type="domain" description="Histidine kinase/HSP90-like ATPase" evidence="10">
    <location>
        <begin position="105"/>
        <end position="201"/>
    </location>
</feature>
<comment type="caution">
    <text evidence="12">The sequence shown here is derived from an EMBL/GenBank/DDBJ whole genome shotgun (WGS) entry which is preliminary data.</text>
</comment>
<dbReference type="InterPro" id="IPR036890">
    <property type="entry name" value="HATPase_C_sf"/>
</dbReference>
<name>A0ABS3XIS9_9ACTN</name>
<dbReference type="Pfam" id="PF02518">
    <property type="entry name" value="HATPase_c"/>
    <property type="match status" value="1"/>
</dbReference>
<evidence type="ECO:0000313" key="12">
    <source>
        <dbReference type="EMBL" id="MBO8195299.1"/>
    </source>
</evidence>
<dbReference type="Proteomes" id="UP001519064">
    <property type="component" value="Unassembled WGS sequence"/>
</dbReference>
<evidence type="ECO:0000256" key="8">
    <source>
        <dbReference type="ARBA" id="ARBA00023012"/>
    </source>
</evidence>
<keyword evidence="9" id="KW-0472">Membrane</keyword>
<dbReference type="Pfam" id="PF07730">
    <property type="entry name" value="HisKA_3"/>
    <property type="match status" value="1"/>
</dbReference>
<dbReference type="Gene3D" id="3.30.565.10">
    <property type="entry name" value="Histidine kinase-like ATPase, C-terminal domain"/>
    <property type="match status" value="1"/>
</dbReference>
<keyword evidence="3" id="KW-0597">Phosphoprotein</keyword>
<evidence type="ECO:0000259" key="11">
    <source>
        <dbReference type="Pfam" id="PF07730"/>
    </source>
</evidence>
<feature type="transmembrane region" description="Helical" evidence="9">
    <location>
        <begin position="241"/>
        <end position="262"/>
    </location>
</feature>
<keyword evidence="5" id="KW-0547">Nucleotide-binding</keyword>
<feature type="domain" description="Signal transduction histidine kinase subgroup 3 dimerisation and phosphoacceptor" evidence="11">
    <location>
        <begin position="1"/>
        <end position="58"/>
    </location>
</feature>
<keyword evidence="8" id="KW-0902">Two-component regulatory system</keyword>
<accession>A0ABS3XIS9</accession>
<dbReference type="EMBL" id="JADKMA010000179">
    <property type="protein sequence ID" value="MBO8195299.1"/>
    <property type="molecule type" value="Genomic_DNA"/>
</dbReference>
<dbReference type="InterPro" id="IPR003594">
    <property type="entry name" value="HATPase_dom"/>
</dbReference>
<dbReference type="CDD" id="cd16917">
    <property type="entry name" value="HATPase_UhpB-NarQ-NarX-like"/>
    <property type="match status" value="1"/>
</dbReference>